<sequence>MFKIVRAPTLDDFCTNSNSKTFIFFRKELKLTFTLFKVLRQVKNRTISHLKNIFEHYESFENQ</sequence>
<dbReference type="EMBL" id="MVIT01000073">
    <property type="protein sequence ID" value="OOV40999.1"/>
    <property type="molecule type" value="Genomic_DNA"/>
</dbReference>
<reference evidence="1 2" key="1">
    <citation type="submission" date="2017-02" db="EMBL/GenBank/DDBJ databases">
        <title>Comparative genomic analysis of Brazilian Leptospira kirschneri strains of different serogroups.</title>
        <authorList>
            <person name="Moreno L.Z."/>
            <person name="Miraglia F."/>
            <person name="Kremer F.S."/>
            <person name="Eslabao M.R."/>
            <person name="Lilenbaum W."/>
            <person name="Dellagostin O.A."/>
            <person name="Moreno A.M."/>
        </authorList>
    </citation>
    <scope>NUCLEOTIDE SEQUENCE [LARGE SCALE GENOMIC DNA]</scope>
    <source>
        <strain evidence="1 2">M110/06</strain>
    </source>
</reference>
<gene>
    <name evidence="1" type="ORF">B1J93_15135</name>
</gene>
<evidence type="ECO:0000313" key="2">
    <source>
        <dbReference type="Proteomes" id="UP000191008"/>
    </source>
</evidence>
<dbReference type="Proteomes" id="UP000191008">
    <property type="component" value="Unassembled WGS sequence"/>
</dbReference>
<accession>A0A1T1DJJ4</accession>
<dbReference type="AlphaFoldDB" id="A0A1T1DJJ4"/>
<protein>
    <submittedName>
        <fullName evidence="1">Uncharacterized protein</fullName>
    </submittedName>
</protein>
<comment type="caution">
    <text evidence="1">The sequence shown here is derived from an EMBL/GenBank/DDBJ whole genome shotgun (WGS) entry which is preliminary data.</text>
</comment>
<organism evidence="1 2">
    <name type="scientific">Leptospira kirschneri serovar Pomona</name>
    <dbReference type="NCBI Taxonomy" id="561005"/>
    <lineage>
        <taxon>Bacteria</taxon>
        <taxon>Pseudomonadati</taxon>
        <taxon>Spirochaetota</taxon>
        <taxon>Spirochaetia</taxon>
        <taxon>Leptospirales</taxon>
        <taxon>Leptospiraceae</taxon>
        <taxon>Leptospira</taxon>
    </lineage>
</organism>
<evidence type="ECO:0000313" key="1">
    <source>
        <dbReference type="EMBL" id="OOV40999.1"/>
    </source>
</evidence>
<name>A0A1T1DJJ4_9LEPT</name>
<proteinExistence type="predicted"/>